<dbReference type="EMBL" id="QLYX01000025">
    <property type="protein sequence ID" value="RAY10741.1"/>
    <property type="molecule type" value="Genomic_DNA"/>
</dbReference>
<proteinExistence type="predicted"/>
<keyword evidence="2" id="KW-1185">Reference proteome</keyword>
<name>A0A365GVC8_9ACTN</name>
<sequence length="79" mass="7880">MLVEGGVALQQAAPGLDVCGADGPQVDAVLDRPTALTKACVPTVLRGFADQDGQQVQLGAAELVADPLGGTGAVRGIRL</sequence>
<protein>
    <submittedName>
        <fullName evidence="1">Uncharacterized protein</fullName>
    </submittedName>
</protein>
<gene>
    <name evidence="1" type="ORF">DPM19_33625</name>
</gene>
<dbReference type="AlphaFoldDB" id="A0A365GVC8"/>
<accession>A0A365GVC8</accession>
<organism evidence="1 2">
    <name type="scientific">Actinomadura craniellae</name>
    <dbReference type="NCBI Taxonomy" id="2231787"/>
    <lineage>
        <taxon>Bacteria</taxon>
        <taxon>Bacillati</taxon>
        <taxon>Actinomycetota</taxon>
        <taxon>Actinomycetes</taxon>
        <taxon>Streptosporangiales</taxon>
        <taxon>Thermomonosporaceae</taxon>
        <taxon>Actinomadura</taxon>
    </lineage>
</organism>
<evidence type="ECO:0000313" key="2">
    <source>
        <dbReference type="Proteomes" id="UP000251891"/>
    </source>
</evidence>
<evidence type="ECO:0000313" key="1">
    <source>
        <dbReference type="EMBL" id="RAY10741.1"/>
    </source>
</evidence>
<dbReference type="Proteomes" id="UP000251891">
    <property type="component" value="Unassembled WGS sequence"/>
</dbReference>
<reference evidence="1 2" key="1">
    <citation type="submission" date="2018-06" db="EMBL/GenBank/DDBJ databases">
        <title>Actinomadura craniellae sp. nov. isolated from marine sponge Craniella sp.</title>
        <authorList>
            <person name="Li L."/>
            <person name="Xu Q.H."/>
            <person name="Lin H.W."/>
            <person name="Lu Y.H."/>
        </authorList>
    </citation>
    <scope>NUCLEOTIDE SEQUENCE [LARGE SCALE GENOMIC DNA]</scope>
    <source>
        <strain evidence="1 2">LHW63021</strain>
    </source>
</reference>
<comment type="caution">
    <text evidence="1">The sequence shown here is derived from an EMBL/GenBank/DDBJ whole genome shotgun (WGS) entry which is preliminary data.</text>
</comment>